<dbReference type="InterPro" id="IPR035980">
    <property type="entry name" value="Ribosomal_bS6_sf"/>
</dbReference>
<evidence type="ECO:0000313" key="7">
    <source>
        <dbReference type="EMBL" id="GET34834.1"/>
    </source>
</evidence>
<dbReference type="CDD" id="cd00473">
    <property type="entry name" value="bS6"/>
    <property type="match status" value="1"/>
</dbReference>
<evidence type="ECO:0000313" key="8">
    <source>
        <dbReference type="Proteomes" id="UP000391834"/>
    </source>
</evidence>
<dbReference type="Pfam" id="PF01250">
    <property type="entry name" value="Ribosomal_S6"/>
    <property type="match status" value="1"/>
</dbReference>
<evidence type="ECO:0000256" key="6">
    <source>
        <dbReference type="HAMAP-Rule" id="MF_00360"/>
    </source>
</evidence>
<comment type="caution">
    <text evidence="7">The sequence shown here is derived from an EMBL/GenBank/DDBJ whole genome shotgun (WGS) entry which is preliminary data.</text>
</comment>
<dbReference type="InterPro" id="IPR014717">
    <property type="entry name" value="Transl_elong_EF1B/ribsomal_bS6"/>
</dbReference>
<dbReference type="GO" id="GO:0005840">
    <property type="term" value="C:ribosome"/>
    <property type="evidence" value="ECO:0007669"/>
    <property type="project" value="UniProtKB-KW"/>
</dbReference>
<dbReference type="PANTHER" id="PTHR21011:SF1">
    <property type="entry name" value="SMALL RIBOSOMAL SUBUNIT PROTEIN BS6M"/>
    <property type="match status" value="1"/>
</dbReference>
<dbReference type="PANTHER" id="PTHR21011">
    <property type="entry name" value="MITOCHONDRIAL 28S RIBOSOMAL PROTEIN S6"/>
    <property type="match status" value="1"/>
</dbReference>
<evidence type="ECO:0000256" key="4">
    <source>
        <dbReference type="ARBA" id="ARBA00035104"/>
    </source>
</evidence>
<dbReference type="EMBL" id="BLAX01000001">
    <property type="protein sequence ID" value="GET34834.1"/>
    <property type="molecule type" value="Genomic_DNA"/>
</dbReference>
<proteinExistence type="inferred from homology"/>
<dbReference type="AlphaFoldDB" id="A0A5M4B3Z7"/>
<comment type="function">
    <text evidence="4 6">Binds together with bS18 to 16S ribosomal RNA.</text>
</comment>
<keyword evidence="8" id="KW-1185">Reference proteome</keyword>
<evidence type="ECO:0000256" key="2">
    <source>
        <dbReference type="ARBA" id="ARBA00022980"/>
    </source>
</evidence>
<dbReference type="NCBIfam" id="TIGR00166">
    <property type="entry name" value="S6"/>
    <property type="match status" value="1"/>
</dbReference>
<gene>
    <name evidence="6 7" type="primary">rpsF</name>
    <name evidence="7" type="ORF">PbJCM13498_36970</name>
</gene>
<evidence type="ECO:0000256" key="1">
    <source>
        <dbReference type="ARBA" id="ARBA00009512"/>
    </source>
</evidence>
<protein>
    <recommendedName>
        <fullName evidence="5 6">Small ribosomal subunit protein bS6</fullName>
    </recommendedName>
</protein>
<dbReference type="GO" id="GO:0070181">
    <property type="term" value="F:small ribosomal subunit rRNA binding"/>
    <property type="evidence" value="ECO:0007669"/>
    <property type="project" value="TreeGrafter"/>
</dbReference>
<dbReference type="Gene3D" id="3.30.70.60">
    <property type="match status" value="1"/>
</dbReference>
<dbReference type="InterPro" id="IPR000529">
    <property type="entry name" value="Ribosomal_bS6"/>
</dbReference>
<dbReference type="GO" id="GO:0006412">
    <property type="term" value="P:translation"/>
    <property type="evidence" value="ECO:0007669"/>
    <property type="project" value="UniProtKB-UniRule"/>
</dbReference>
<organism evidence="7 8">
    <name type="scientific">Prolixibacter bellariivorans</name>
    <dbReference type="NCBI Taxonomy" id="314319"/>
    <lineage>
        <taxon>Bacteria</taxon>
        <taxon>Pseudomonadati</taxon>
        <taxon>Bacteroidota</taxon>
        <taxon>Bacteroidia</taxon>
        <taxon>Marinilabiliales</taxon>
        <taxon>Prolixibacteraceae</taxon>
        <taxon>Prolixibacter</taxon>
    </lineage>
</organism>
<keyword evidence="2 6" id="KW-0689">Ribosomal protein</keyword>
<dbReference type="GO" id="GO:0005737">
    <property type="term" value="C:cytoplasm"/>
    <property type="evidence" value="ECO:0007669"/>
    <property type="project" value="UniProtKB-ARBA"/>
</dbReference>
<dbReference type="SUPFAM" id="SSF54995">
    <property type="entry name" value="Ribosomal protein S6"/>
    <property type="match status" value="1"/>
</dbReference>
<reference evidence="7 8" key="1">
    <citation type="submission" date="2019-10" db="EMBL/GenBank/DDBJ databases">
        <title>Prolixibacter strains distinguished by the presence of nitrate reductase genes were adept at nitrate-dependent anaerobic corrosion of metallic iron and carbon steel.</title>
        <authorList>
            <person name="Iino T."/>
            <person name="Shono N."/>
            <person name="Ito K."/>
            <person name="Nakamura R."/>
            <person name="Sueoka K."/>
            <person name="Harayama S."/>
            <person name="Ohkuma M."/>
        </authorList>
    </citation>
    <scope>NUCLEOTIDE SEQUENCE [LARGE SCALE GENOMIC DNA]</scope>
    <source>
        <strain evidence="7 8">JCM 13498</strain>
    </source>
</reference>
<comment type="similarity">
    <text evidence="1 6">Belongs to the bacterial ribosomal protein bS6 family.</text>
</comment>
<dbReference type="GO" id="GO:0003735">
    <property type="term" value="F:structural constituent of ribosome"/>
    <property type="evidence" value="ECO:0007669"/>
    <property type="project" value="InterPro"/>
</dbReference>
<evidence type="ECO:0000256" key="3">
    <source>
        <dbReference type="ARBA" id="ARBA00023274"/>
    </source>
</evidence>
<evidence type="ECO:0000256" key="5">
    <source>
        <dbReference type="ARBA" id="ARBA00035294"/>
    </source>
</evidence>
<dbReference type="GO" id="GO:1990904">
    <property type="term" value="C:ribonucleoprotein complex"/>
    <property type="evidence" value="ECO:0007669"/>
    <property type="project" value="UniProtKB-KW"/>
</dbReference>
<dbReference type="Proteomes" id="UP000391834">
    <property type="component" value="Unassembled WGS sequence"/>
</dbReference>
<dbReference type="RefSeq" id="WP_199898749.1">
    <property type="nucleotide sequence ID" value="NZ_BLAX01000001.1"/>
</dbReference>
<keyword evidence="6" id="KW-0694">RNA-binding</keyword>
<keyword evidence="3 6" id="KW-0687">Ribonucleoprotein</keyword>
<name>A0A5M4B3Z7_9BACT</name>
<keyword evidence="6" id="KW-0699">rRNA-binding</keyword>
<dbReference type="HAMAP" id="MF_00360">
    <property type="entry name" value="Ribosomal_bS6"/>
    <property type="match status" value="1"/>
</dbReference>
<accession>A0A5M4B3Z7</accession>
<dbReference type="InterPro" id="IPR020814">
    <property type="entry name" value="Ribosomal_S6_plastid/chlpt"/>
</dbReference>
<sequence length="117" mass="13939">MLNQYETVFIATPVLSEAQIKEAVDKFRELITGNKGELLHEEHWGLKKLAYPIQKKSTGFYHLFEFKADPAFINKLETEFRRDERVIRFQTVKLEKYAAEYSEKRRNKVKAKKEKEN</sequence>